<dbReference type="FunFam" id="3.30.930.10:FF:000002">
    <property type="entry name" value="Threonine--tRNA ligase"/>
    <property type="match status" value="1"/>
</dbReference>
<dbReference type="FunFam" id="3.10.20.30:FF:000005">
    <property type="entry name" value="Threonine--tRNA ligase"/>
    <property type="match status" value="1"/>
</dbReference>
<dbReference type="InterPro" id="IPR004095">
    <property type="entry name" value="TGS"/>
</dbReference>
<keyword evidence="6 13" id="KW-0547">Nucleotide-binding</keyword>
<dbReference type="NCBIfam" id="TIGR00418">
    <property type="entry name" value="thrS"/>
    <property type="match status" value="1"/>
</dbReference>
<evidence type="ECO:0000256" key="4">
    <source>
        <dbReference type="ARBA" id="ARBA00022598"/>
    </source>
</evidence>
<comment type="catalytic activity">
    <reaction evidence="12 13">
        <text>tRNA(Thr) + L-threonine + ATP = L-threonyl-tRNA(Thr) + AMP + diphosphate + H(+)</text>
        <dbReference type="Rhea" id="RHEA:24624"/>
        <dbReference type="Rhea" id="RHEA-COMP:9670"/>
        <dbReference type="Rhea" id="RHEA-COMP:9704"/>
        <dbReference type="ChEBI" id="CHEBI:15378"/>
        <dbReference type="ChEBI" id="CHEBI:30616"/>
        <dbReference type="ChEBI" id="CHEBI:33019"/>
        <dbReference type="ChEBI" id="CHEBI:57926"/>
        <dbReference type="ChEBI" id="CHEBI:78442"/>
        <dbReference type="ChEBI" id="CHEBI:78534"/>
        <dbReference type="ChEBI" id="CHEBI:456215"/>
        <dbReference type="EC" id="6.1.1.3"/>
    </reaction>
</comment>
<dbReference type="Gene3D" id="3.30.930.10">
    <property type="entry name" value="Bira Bifunctional Protein, Domain 2"/>
    <property type="match status" value="1"/>
</dbReference>
<dbReference type="RefSeq" id="WP_088151042.1">
    <property type="nucleotide sequence ID" value="NZ_NHON01000016.1"/>
</dbReference>
<feature type="binding site" evidence="13">
    <location>
        <position position="349"/>
    </location>
    <ligand>
        <name>Zn(2+)</name>
        <dbReference type="ChEBI" id="CHEBI:29105"/>
        <note>catalytic</note>
    </ligand>
</feature>
<dbReference type="InterPro" id="IPR012675">
    <property type="entry name" value="Beta-grasp_dom_sf"/>
</dbReference>
<dbReference type="CDD" id="cd00771">
    <property type="entry name" value="ThrRS_core"/>
    <property type="match status" value="1"/>
</dbReference>
<keyword evidence="4 13" id="KW-0436">Ligase</keyword>
<protein>
    <recommendedName>
        <fullName evidence="13">Threonine--tRNA ligase</fullName>
        <ecNumber evidence="13">6.1.1.3</ecNumber>
    </recommendedName>
    <alternativeName>
        <fullName evidence="13">Threonyl-tRNA synthetase</fullName>
        <shortName evidence="13">ThrRS</shortName>
    </alternativeName>
</protein>
<dbReference type="SUPFAM" id="SSF81271">
    <property type="entry name" value="TGS-like"/>
    <property type="match status" value="1"/>
</dbReference>
<dbReference type="Pfam" id="PF00587">
    <property type="entry name" value="tRNA-synt_2b"/>
    <property type="match status" value="1"/>
</dbReference>
<dbReference type="GO" id="GO:0004829">
    <property type="term" value="F:threonine-tRNA ligase activity"/>
    <property type="evidence" value="ECO:0007669"/>
    <property type="project" value="UniProtKB-UniRule"/>
</dbReference>
<dbReference type="InterPro" id="IPR012676">
    <property type="entry name" value="TGS-like"/>
</dbReference>
<evidence type="ECO:0000256" key="14">
    <source>
        <dbReference type="SAM" id="MobiDB-lite"/>
    </source>
</evidence>
<reference evidence="18" key="1">
    <citation type="submission" date="2017-05" db="EMBL/GenBank/DDBJ databases">
        <authorList>
            <person name="Macchi M."/>
            <person name="Festa S."/>
            <person name="Coppotelli B.M."/>
            <person name="Morelli I.S."/>
        </authorList>
    </citation>
    <scope>NUCLEOTIDE SEQUENCE [LARGE SCALE GENOMIC DNA]</scope>
    <source>
        <strain evidence="18">I</strain>
    </source>
</reference>
<dbReference type="InterPro" id="IPR006195">
    <property type="entry name" value="aa-tRNA-synth_II"/>
</dbReference>
<dbReference type="FunFam" id="3.40.50.800:FF:000001">
    <property type="entry name" value="Threonine--tRNA ligase"/>
    <property type="match status" value="1"/>
</dbReference>
<dbReference type="Pfam" id="PF03129">
    <property type="entry name" value="HGTP_anticodon"/>
    <property type="match status" value="1"/>
</dbReference>
<dbReference type="PROSITE" id="PS51880">
    <property type="entry name" value="TGS"/>
    <property type="match status" value="1"/>
</dbReference>
<evidence type="ECO:0000259" key="15">
    <source>
        <dbReference type="PROSITE" id="PS50862"/>
    </source>
</evidence>
<keyword evidence="11 13" id="KW-0030">Aminoacyl-tRNA synthetase</keyword>
<keyword evidence="9 13" id="KW-0694">RNA-binding</keyword>
<feature type="binding site" evidence="13">
    <location>
        <position position="526"/>
    </location>
    <ligand>
        <name>Zn(2+)</name>
        <dbReference type="ChEBI" id="CHEBI:29105"/>
        <note>catalytic</note>
    </ligand>
</feature>
<comment type="similarity">
    <text evidence="1 13">Belongs to the class-II aminoacyl-tRNA synthetase family.</text>
</comment>
<evidence type="ECO:0000256" key="7">
    <source>
        <dbReference type="ARBA" id="ARBA00022833"/>
    </source>
</evidence>
<evidence type="ECO:0000259" key="16">
    <source>
        <dbReference type="PROSITE" id="PS51880"/>
    </source>
</evidence>
<dbReference type="FunFam" id="3.30.980.10:FF:000005">
    <property type="entry name" value="Threonyl-tRNA synthetase, mitochondrial"/>
    <property type="match status" value="1"/>
</dbReference>
<evidence type="ECO:0000256" key="11">
    <source>
        <dbReference type="ARBA" id="ARBA00023146"/>
    </source>
</evidence>
<comment type="subcellular location">
    <subcellularLocation>
        <location evidence="13">Cytoplasm</location>
    </subcellularLocation>
</comment>
<dbReference type="CDD" id="cd00860">
    <property type="entry name" value="ThrRS_anticodon"/>
    <property type="match status" value="1"/>
</dbReference>
<dbReference type="GO" id="GO:0006435">
    <property type="term" value="P:threonyl-tRNA aminoacylation"/>
    <property type="evidence" value="ECO:0007669"/>
    <property type="project" value="UniProtKB-UniRule"/>
</dbReference>
<dbReference type="PANTHER" id="PTHR11451">
    <property type="entry name" value="THREONINE-TRNA LIGASE"/>
    <property type="match status" value="1"/>
</dbReference>
<dbReference type="SUPFAM" id="SSF55186">
    <property type="entry name" value="ThrRS/AlaRS common domain"/>
    <property type="match status" value="1"/>
</dbReference>
<evidence type="ECO:0000256" key="12">
    <source>
        <dbReference type="ARBA" id="ARBA00049515"/>
    </source>
</evidence>
<dbReference type="Pfam" id="PF02824">
    <property type="entry name" value="TGS"/>
    <property type="match status" value="1"/>
</dbReference>
<sequence>MAEVSSPGGIAITLPDGAVRRFDRPMTGADIAGDISKSLAKAAIAMTLDGKLMDLSTLVDRDAKVGIVTRSSPEALELIRHDAAHVMAEAVQELYPGTQVTIGPAIENGFYYDFARDEPFTPDDLEKIEAKMRQIIGRNAAFTREVWDRTEAIEFFKAKGEKYKAEIIQDLPESESISVYRQGDWLDLCRGPHMPTTGGVGQGFKLTKVAGAYWRGDHRNAMLQRIYGTAWRDQKELDAYLHQLAEAERRDHRKLGREMDLFHLQEEAAGSVFWHPKGWTLYRTLENYIREKLARADYVEVKTPQLVDSSLFKASGHWDMYGDNMFKVAIGQKEDGSPERLAGIKPMNCPCHVQIFNQGIVSYRDLPIRMAEFGSCHRNEPSGALHGLMRVRAFTQDDAHIFCTEEQSVSEAARYIALQYEVYRDLGFPDVAVKLALRPDVRAGSDQQWDIAEQALRDALVAAGLEFEELPGEGAFYGPKIEFHLTDAIGRTWQCGTLQFDSVLPERLDATYVGEDGARHRPVMLHRAILGSLERFIAILIENYAGKLPLWLAPVQAVVTTITSEADGYAQEVHAALRQAGIRAEIDLRNEKINYKVREHSLTKVPLMLVVGKREAENRSVALRRLGGEAQEVLALGEALHKLVEEARSPLTSARGEVQTGSQQLTEAIHS</sequence>
<feature type="binding site" evidence="13">
    <location>
        <position position="400"/>
    </location>
    <ligand>
        <name>Zn(2+)</name>
        <dbReference type="ChEBI" id="CHEBI:29105"/>
        <note>catalytic</note>
    </ligand>
</feature>
<dbReference type="InterPro" id="IPR045864">
    <property type="entry name" value="aa-tRNA-synth_II/BPL/LPL"/>
</dbReference>
<comment type="subunit">
    <text evidence="13">Homodimer.</text>
</comment>
<dbReference type="InterPro" id="IPR012947">
    <property type="entry name" value="tRNA_SAD"/>
</dbReference>
<evidence type="ECO:0000256" key="13">
    <source>
        <dbReference type="HAMAP-Rule" id="MF_00184"/>
    </source>
</evidence>
<dbReference type="Gene3D" id="3.40.50.800">
    <property type="entry name" value="Anticodon-binding domain"/>
    <property type="match status" value="1"/>
</dbReference>
<dbReference type="HAMAP" id="MF_00184">
    <property type="entry name" value="Thr_tRNA_synth"/>
    <property type="match status" value="1"/>
</dbReference>
<dbReference type="InterPro" id="IPR004154">
    <property type="entry name" value="Anticodon-bd"/>
</dbReference>
<proteinExistence type="inferred from homology"/>
<feature type="region of interest" description="Disordered" evidence="14">
    <location>
        <begin position="650"/>
        <end position="671"/>
    </location>
</feature>
<comment type="caution">
    <text evidence="17">The sequence shown here is derived from an EMBL/GenBank/DDBJ whole genome shotgun (WGS) entry which is preliminary data.</text>
</comment>
<keyword evidence="18" id="KW-1185">Reference proteome</keyword>
<evidence type="ECO:0000256" key="9">
    <source>
        <dbReference type="ARBA" id="ARBA00022884"/>
    </source>
</evidence>
<comment type="caution">
    <text evidence="13">Lacks conserved residue(s) required for the propagation of feature annotation.</text>
</comment>
<dbReference type="FunFam" id="3.30.54.20:FF:000002">
    <property type="entry name" value="Threonine--tRNA ligase"/>
    <property type="match status" value="1"/>
</dbReference>
<dbReference type="Proteomes" id="UP000196655">
    <property type="component" value="Unassembled WGS sequence"/>
</dbReference>
<dbReference type="AlphaFoldDB" id="A0A211ZP26"/>
<evidence type="ECO:0000313" key="18">
    <source>
        <dbReference type="Proteomes" id="UP000196655"/>
    </source>
</evidence>
<feature type="domain" description="Aminoacyl-transfer RNA synthetases class-II family profile" evidence="15">
    <location>
        <begin position="251"/>
        <end position="549"/>
    </location>
</feature>
<dbReference type="SUPFAM" id="SSF52954">
    <property type="entry name" value="Class II aaRS ABD-related"/>
    <property type="match status" value="1"/>
</dbReference>
<dbReference type="PRINTS" id="PR01047">
    <property type="entry name" value="TRNASYNTHTHR"/>
</dbReference>
<keyword evidence="5 13" id="KW-0479">Metal-binding</keyword>
<gene>
    <name evidence="13" type="primary">thrS</name>
    <name evidence="17" type="ORF">BWR60_10855</name>
</gene>
<dbReference type="SMART" id="SM00863">
    <property type="entry name" value="tRNA_SAD"/>
    <property type="match status" value="1"/>
</dbReference>
<dbReference type="PANTHER" id="PTHR11451:SF44">
    <property type="entry name" value="THREONINE--TRNA LIGASE, CHLOROPLASTIC_MITOCHONDRIAL 2"/>
    <property type="match status" value="1"/>
</dbReference>
<dbReference type="Gene3D" id="3.10.20.30">
    <property type="match status" value="1"/>
</dbReference>
<dbReference type="InterPro" id="IPR047246">
    <property type="entry name" value="ThrRS_anticodon"/>
</dbReference>
<dbReference type="STRING" id="1122125.GCA_000423185_02823"/>
<feature type="domain" description="TGS" evidence="16">
    <location>
        <begin position="1"/>
        <end position="69"/>
    </location>
</feature>
<evidence type="ECO:0000256" key="6">
    <source>
        <dbReference type="ARBA" id="ARBA00022741"/>
    </source>
</evidence>
<dbReference type="EMBL" id="NHON01000016">
    <property type="protein sequence ID" value="OWJ67033.1"/>
    <property type="molecule type" value="Genomic_DNA"/>
</dbReference>
<dbReference type="InterPro" id="IPR002314">
    <property type="entry name" value="aa-tRNA-synt_IIb"/>
</dbReference>
<dbReference type="Gene3D" id="3.30.980.10">
    <property type="entry name" value="Threonyl-trna Synthetase, Chain A, domain 2"/>
    <property type="match status" value="1"/>
</dbReference>
<accession>A0A211ZP26</accession>
<evidence type="ECO:0000256" key="5">
    <source>
        <dbReference type="ARBA" id="ARBA00022723"/>
    </source>
</evidence>
<dbReference type="InterPro" id="IPR036621">
    <property type="entry name" value="Anticodon-bd_dom_sf"/>
</dbReference>
<dbReference type="GO" id="GO:0005524">
    <property type="term" value="F:ATP binding"/>
    <property type="evidence" value="ECO:0007669"/>
    <property type="project" value="UniProtKB-UniRule"/>
</dbReference>
<dbReference type="PROSITE" id="PS50862">
    <property type="entry name" value="AA_TRNA_LIGASE_II"/>
    <property type="match status" value="1"/>
</dbReference>
<dbReference type="GO" id="GO:0000049">
    <property type="term" value="F:tRNA binding"/>
    <property type="evidence" value="ECO:0007669"/>
    <property type="project" value="UniProtKB-KW"/>
</dbReference>
<dbReference type="InterPro" id="IPR002320">
    <property type="entry name" value="Thr-tRNA-ligase_IIa"/>
</dbReference>
<keyword evidence="8 13" id="KW-0067">ATP-binding</keyword>
<evidence type="ECO:0000256" key="2">
    <source>
        <dbReference type="ARBA" id="ARBA00022490"/>
    </source>
</evidence>
<dbReference type="CDD" id="cd01667">
    <property type="entry name" value="TGS_ThrRS"/>
    <property type="match status" value="1"/>
</dbReference>
<dbReference type="OrthoDB" id="9802304at2"/>
<dbReference type="GO" id="GO:0005737">
    <property type="term" value="C:cytoplasm"/>
    <property type="evidence" value="ECO:0007669"/>
    <property type="project" value="UniProtKB-SubCell"/>
</dbReference>
<dbReference type="EC" id="6.1.1.3" evidence="13"/>
<dbReference type="GO" id="GO:0046872">
    <property type="term" value="F:metal ion binding"/>
    <property type="evidence" value="ECO:0007669"/>
    <property type="project" value="UniProtKB-KW"/>
</dbReference>
<feature type="compositionally biased region" description="Polar residues" evidence="14">
    <location>
        <begin position="659"/>
        <end position="671"/>
    </location>
</feature>
<evidence type="ECO:0000256" key="10">
    <source>
        <dbReference type="ARBA" id="ARBA00022917"/>
    </source>
</evidence>
<dbReference type="Pfam" id="PF07973">
    <property type="entry name" value="tRNA_SAD"/>
    <property type="match status" value="1"/>
</dbReference>
<evidence type="ECO:0000256" key="3">
    <source>
        <dbReference type="ARBA" id="ARBA00022555"/>
    </source>
</evidence>
<evidence type="ECO:0000256" key="1">
    <source>
        <dbReference type="ARBA" id="ARBA00008226"/>
    </source>
</evidence>
<dbReference type="InterPro" id="IPR033728">
    <property type="entry name" value="ThrRS_core"/>
</dbReference>
<dbReference type="SUPFAM" id="SSF55681">
    <property type="entry name" value="Class II aaRS and biotin synthetases"/>
    <property type="match status" value="1"/>
</dbReference>
<organism evidence="17 18">
    <name type="scientific">Inquilinus limosus</name>
    <dbReference type="NCBI Taxonomy" id="171674"/>
    <lineage>
        <taxon>Bacteria</taxon>
        <taxon>Pseudomonadati</taxon>
        <taxon>Pseudomonadota</taxon>
        <taxon>Alphaproteobacteria</taxon>
        <taxon>Rhodospirillales</taxon>
        <taxon>Rhodospirillaceae</taxon>
        <taxon>Inquilinus</taxon>
    </lineage>
</organism>
<keyword evidence="10 13" id="KW-0648">Protein biosynthesis</keyword>
<dbReference type="Gene3D" id="3.30.54.20">
    <property type="match status" value="1"/>
</dbReference>
<keyword evidence="7 13" id="KW-0862">Zinc</keyword>
<evidence type="ECO:0000256" key="8">
    <source>
        <dbReference type="ARBA" id="ARBA00022840"/>
    </source>
</evidence>
<keyword evidence="3 13" id="KW-0820">tRNA-binding</keyword>
<evidence type="ECO:0000313" key="17">
    <source>
        <dbReference type="EMBL" id="OWJ67033.1"/>
    </source>
</evidence>
<keyword evidence="2 13" id="KW-0963">Cytoplasm</keyword>
<name>A0A211ZP26_9PROT</name>
<dbReference type="InterPro" id="IPR018163">
    <property type="entry name" value="Thr/Ala-tRNA-synth_IIc_edit"/>
</dbReference>
<comment type="cofactor">
    <cofactor evidence="13">
        <name>Zn(2+)</name>
        <dbReference type="ChEBI" id="CHEBI:29105"/>
    </cofactor>
    <text evidence="13">Binds 1 zinc ion per subunit.</text>
</comment>